<evidence type="ECO:0000259" key="1">
    <source>
        <dbReference type="Pfam" id="PF08083"/>
    </source>
</evidence>
<dbReference type="GO" id="GO:0017070">
    <property type="term" value="F:U6 snRNA binding"/>
    <property type="evidence" value="ECO:0007669"/>
    <property type="project" value="TreeGrafter"/>
</dbReference>
<evidence type="ECO:0000313" key="3">
    <source>
        <dbReference type="Proteomes" id="UP000749646"/>
    </source>
</evidence>
<dbReference type="PANTHER" id="PTHR11140:SF0">
    <property type="entry name" value="PRE-MRNA-PROCESSING-SPLICING FACTOR 8"/>
    <property type="match status" value="1"/>
</dbReference>
<name>A0A9P6ITA5_9FUNG</name>
<feature type="domain" description="PROCN" evidence="1">
    <location>
        <begin position="138"/>
        <end position="189"/>
    </location>
</feature>
<dbReference type="InterPro" id="IPR027652">
    <property type="entry name" value="PRP8"/>
</dbReference>
<dbReference type="AlphaFoldDB" id="A0A9P6ITA5"/>
<evidence type="ECO:0000313" key="2">
    <source>
        <dbReference type="EMBL" id="KAF9945174.1"/>
    </source>
</evidence>
<comment type="caution">
    <text evidence="2">The sequence shown here is derived from an EMBL/GenBank/DDBJ whole genome shotgun (WGS) entry which is preliminary data.</text>
</comment>
<keyword evidence="3" id="KW-1185">Reference proteome</keyword>
<dbReference type="GO" id="GO:0030623">
    <property type="term" value="F:U5 snRNA binding"/>
    <property type="evidence" value="ECO:0007669"/>
    <property type="project" value="TreeGrafter"/>
</dbReference>
<dbReference type="InterPro" id="IPR012592">
    <property type="entry name" value="PROCN"/>
</dbReference>
<dbReference type="GO" id="GO:0071013">
    <property type="term" value="C:catalytic step 2 spliceosome"/>
    <property type="evidence" value="ECO:0007669"/>
    <property type="project" value="TreeGrafter"/>
</dbReference>
<accession>A0A9P6ITA5</accession>
<sequence length="192" mass="21937">MSSSEDAIVCDVDPANEDWNEFKDITNIIIRKEYETTFPDEYNSQTGSFTFSTFYNNPISNPITICTTAVPSQGISIEHALLDDAAEGDDEDPKLMDEVEPFLQEESFYTDKLRTASVPTGYPLVQRGYLEQCLSSSPNWVKVGSQRCSQGYKMRSFLIHRKDLSYLHLDYNFHLKPVETLTTKERKKAPLQ</sequence>
<dbReference type="EMBL" id="JAAAHW010008091">
    <property type="protein sequence ID" value="KAF9945174.1"/>
    <property type="molecule type" value="Genomic_DNA"/>
</dbReference>
<reference evidence="2" key="1">
    <citation type="journal article" date="2020" name="Fungal Divers.">
        <title>Resolving the Mortierellaceae phylogeny through synthesis of multi-gene phylogenetics and phylogenomics.</title>
        <authorList>
            <person name="Vandepol N."/>
            <person name="Liber J."/>
            <person name="Desiro A."/>
            <person name="Na H."/>
            <person name="Kennedy M."/>
            <person name="Barry K."/>
            <person name="Grigoriev I.V."/>
            <person name="Miller A.N."/>
            <person name="O'Donnell K."/>
            <person name="Stajich J.E."/>
            <person name="Bonito G."/>
        </authorList>
    </citation>
    <scope>NUCLEOTIDE SEQUENCE</scope>
    <source>
        <strain evidence="2">MES-2147</strain>
    </source>
</reference>
<gene>
    <name evidence="2" type="primary">PRP8_9</name>
    <name evidence="2" type="ORF">BGZ65_011077</name>
</gene>
<dbReference type="GO" id="GO:0005682">
    <property type="term" value="C:U5 snRNP"/>
    <property type="evidence" value="ECO:0007669"/>
    <property type="project" value="TreeGrafter"/>
</dbReference>
<dbReference type="GO" id="GO:0097157">
    <property type="term" value="F:pre-mRNA intronic binding"/>
    <property type="evidence" value="ECO:0007669"/>
    <property type="project" value="TreeGrafter"/>
</dbReference>
<protein>
    <submittedName>
        <fullName evidence="2">Pre-mRNA-splicing factor 8</fullName>
    </submittedName>
</protein>
<proteinExistence type="predicted"/>
<dbReference type="Pfam" id="PF08083">
    <property type="entry name" value="PROCN"/>
    <property type="match status" value="1"/>
</dbReference>
<dbReference type="PANTHER" id="PTHR11140">
    <property type="entry name" value="PRE-MRNA SPLICING FACTOR PRP8"/>
    <property type="match status" value="1"/>
</dbReference>
<dbReference type="Proteomes" id="UP000749646">
    <property type="component" value="Unassembled WGS sequence"/>
</dbReference>
<dbReference type="GO" id="GO:0030620">
    <property type="term" value="F:U2 snRNA binding"/>
    <property type="evidence" value="ECO:0007669"/>
    <property type="project" value="TreeGrafter"/>
</dbReference>
<dbReference type="GO" id="GO:0030619">
    <property type="term" value="F:U1 snRNA binding"/>
    <property type="evidence" value="ECO:0007669"/>
    <property type="project" value="TreeGrafter"/>
</dbReference>
<dbReference type="OrthoDB" id="3031306at2759"/>
<dbReference type="GO" id="GO:0000244">
    <property type="term" value="P:spliceosomal tri-snRNP complex assembly"/>
    <property type="evidence" value="ECO:0007669"/>
    <property type="project" value="TreeGrafter"/>
</dbReference>
<organism evidence="2 3">
    <name type="scientific">Modicella reniformis</name>
    <dbReference type="NCBI Taxonomy" id="1440133"/>
    <lineage>
        <taxon>Eukaryota</taxon>
        <taxon>Fungi</taxon>
        <taxon>Fungi incertae sedis</taxon>
        <taxon>Mucoromycota</taxon>
        <taxon>Mortierellomycotina</taxon>
        <taxon>Mortierellomycetes</taxon>
        <taxon>Mortierellales</taxon>
        <taxon>Mortierellaceae</taxon>
        <taxon>Modicella</taxon>
    </lineage>
</organism>